<organism evidence="7 8">
    <name type="scientific">Beutenbergia cavernae (strain ATCC BAA-8 / DSM 12333 / CCUG 43141 / JCM 11478 / NBRC 16432 / NCIMB 13614 / HKI 0122)</name>
    <dbReference type="NCBI Taxonomy" id="471853"/>
    <lineage>
        <taxon>Bacteria</taxon>
        <taxon>Bacillati</taxon>
        <taxon>Actinomycetota</taxon>
        <taxon>Actinomycetes</taxon>
        <taxon>Micrococcales</taxon>
        <taxon>Beutenbergiaceae</taxon>
        <taxon>Beutenbergia</taxon>
    </lineage>
</organism>
<reference evidence="7 8" key="1">
    <citation type="journal article" date="2009" name="Stand. Genomic Sci.">
        <title>Complete genome sequence of Beutenbergia cavernae type strain (HKI 0122).</title>
        <authorList>
            <person name="Land M."/>
            <person name="Pukall R."/>
            <person name="Abt B."/>
            <person name="Goker M."/>
            <person name="Rohde M."/>
            <person name="Glavina Del Rio T."/>
            <person name="Tice H."/>
            <person name="Copeland A."/>
            <person name="Cheng J.F."/>
            <person name="Lucas S."/>
            <person name="Chen F."/>
            <person name="Nolan M."/>
            <person name="Bruce D."/>
            <person name="Goodwin L."/>
            <person name="Pitluck S."/>
            <person name="Ivanova N."/>
            <person name="Mavromatis K."/>
            <person name="Ovchinnikova G."/>
            <person name="Pati A."/>
            <person name="Chen A."/>
            <person name="Palaniappan K."/>
            <person name="Hauser L."/>
            <person name="Chang Y.J."/>
            <person name="Jefferies C.C."/>
            <person name="Saunders E."/>
            <person name="Brettin T."/>
            <person name="Detter J.C."/>
            <person name="Han C."/>
            <person name="Chain P."/>
            <person name="Bristow J."/>
            <person name="Eisen J.A."/>
            <person name="Markowitz V."/>
            <person name="Hugenholtz P."/>
            <person name="Kyrpides N.C."/>
            <person name="Klenk H.P."/>
            <person name="Lapidus A."/>
        </authorList>
    </citation>
    <scope>NUCLEOTIDE SEQUENCE [LARGE SCALE GENOMIC DNA]</scope>
    <source>
        <strain evidence="8">ATCC BAA-8 / DSM 12333 / NBRC 16432</strain>
    </source>
</reference>
<evidence type="ECO:0000259" key="6">
    <source>
        <dbReference type="PROSITE" id="PS50949"/>
    </source>
</evidence>
<dbReference type="SUPFAM" id="SSF53383">
    <property type="entry name" value="PLP-dependent transferases"/>
    <property type="match status" value="1"/>
</dbReference>
<dbReference type="InterPro" id="IPR000524">
    <property type="entry name" value="Tscrpt_reg_HTH_GntR"/>
</dbReference>
<dbReference type="CDD" id="cd00609">
    <property type="entry name" value="AAT_like"/>
    <property type="match status" value="1"/>
</dbReference>
<dbReference type="InterPro" id="IPR015421">
    <property type="entry name" value="PyrdxlP-dep_Trfase_major"/>
</dbReference>
<dbReference type="CDD" id="cd07377">
    <property type="entry name" value="WHTH_GntR"/>
    <property type="match status" value="1"/>
</dbReference>
<keyword evidence="7" id="KW-0032">Aminotransferase</keyword>
<name>C5BUT6_BEUC1</name>
<evidence type="ECO:0000256" key="1">
    <source>
        <dbReference type="ARBA" id="ARBA00005384"/>
    </source>
</evidence>
<dbReference type="SMART" id="SM00345">
    <property type="entry name" value="HTH_GNTR"/>
    <property type="match status" value="1"/>
</dbReference>
<dbReference type="KEGG" id="bcv:Bcav_0044"/>
<dbReference type="Pfam" id="PF00392">
    <property type="entry name" value="GntR"/>
    <property type="match status" value="1"/>
</dbReference>
<dbReference type="GO" id="GO:0008483">
    <property type="term" value="F:transaminase activity"/>
    <property type="evidence" value="ECO:0007669"/>
    <property type="project" value="UniProtKB-KW"/>
</dbReference>
<dbReference type="InterPro" id="IPR004839">
    <property type="entry name" value="Aminotransferase_I/II_large"/>
</dbReference>
<dbReference type="Pfam" id="PF00155">
    <property type="entry name" value="Aminotran_1_2"/>
    <property type="match status" value="1"/>
</dbReference>
<evidence type="ECO:0000313" key="8">
    <source>
        <dbReference type="Proteomes" id="UP000007962"/>
    </source>
</evidence>
<dbReference type="InterPro" id="IPR015424">
    <property type="entry name" value="PyrdxlP-dep_Trfase"/>
</dbReference>
<gene>
    <name evidence="7" type="ordered locus">Bcav_0044</name>
</gene>
<evidence type="ECO:0000256" key="4">
    <source>
        <dbReference type="ARBA" id="ARBA00023125"/>
    </source>
</evidence>
<dbReference type="eggNOG" id="COG1167">
    <property type="taxonomic scope" value="Bacteria"/>
</dbReference>
<keyword evidence="7" id="KW-0808">Transferase</keyword>
<dbReference type="InterPro" id="IPR036390">
    <property type="entry name" value="WH_DNA-bd_sf"/>
</dbReference>
<accession>C5BUT6</accession>
<dbReference type="GO" id="GO:0003677">
    <property type="term" value="F:DNA binding"/>
    <property type="evidence" value="ECO:0007669"/>
    <property type="project" value="UniProtKB-KW"/>
</dbReference>
<dbReference type="SUPFAM" id="SSF46785">
    <property type="entry name" value="Winged helix' DNA-binding domain"/>
    <property type="match status" value="1"/>
</dbReference>
<dbReference type="PANTHER" id="PTHR46577:SF1">
    <property type="entry name" value="HTH-TYPE TRANSCRIPTIONAL REGULATORY PROTEIN GABR"/>
    <property type="match status" value="1"/>
</dbReference>
<dbReference type="STRING" id="471853.Bcav_0044"/>
<dbReference type="GO" id="GO:0030170">
    <property type="term" value="F:pyridoxal phosphate binding"/>
    <property type="evidence" value="ECO:0007669"/>
    <property type="project" value="InterPro"/>
</dbReference>
<comment type="similarity">
    <text evidence="1">In the C-terminal section; belongs to the class-I pyridoxal-phosphate-dependent aminotransferase family.</text>
</comment>
<dbReference type="OrthoDB" id="594134at2"/>
<evidence type="ECO:0000313" key="7">
    <source>
        <dbReference type="EMBL" id="ACQ78310.1"/>
    </source>
</evidence>
<dbReference type="GO" id="GO:0003700">
    <property type="term" value="F:DNA-binding transcription factor activity"/>
    <property type="evidence" value="ECO:0007669"/>
    <property type="project" value="InterPro"/>
</dbReference>
<dbReference type="Gene3D" id="1.10.10.10">
    <property type="entry name" value="Winged helix-like DNA-binding domain superfamily/Winged helix DNA-binding domain"/>
    <property type="match status" value="1"/>
</dbReference>
<feature type="domain" description="HTH gntR-type" evidence="6">
    <location>
        <begin position="24"/>
        <end position="92"/>
    </location>
</feature>
<dbReference type="Proteomes" id="UP000007962">
    <property type="component" value="Chromosome"/>
</dbReference>
<keyword evidence="3" id="KW-0805">Transcription regulation</keyword>
<evidence type="ECO:0000256" key="2">
    <source>
        <dbReference type="ARBA" id="ARBA00022898"/>
    </source>
</evidence>
<dbReference type="EMBL" id="CP001618">
    <property type="protein sequence ID" value="ACQ78310.1"/>
    <property type="molecule type" value="Genomic_DNA"/>
</dbReference>
<keyword evidence="2" id="KW-0663">Pyridoxal phosphate</keyword>
<dbReference type="PANTHER" id="PTHR46577">
    <property type="entry name" value="HTH-TYPE TRANSCRIPTIONAL REGULATORY PROTEIN GABR"/>
    <property type="match status" value="1"/>
</dbReference>
<dbReference type="HOGENOM" id="CLU_017584_0_1_11"/>
<evidence type="ECO:0000256" key="5">
    <source>
        <dbReference type="ARBA" id="ARBA00023163"/>
    </source>
</evidence>
<dbReference type="PROSITE" id="PS50949">
    <property type="entry name" value="HTH_GNTR"/>
    <property type="match status" value="1"/>
</dbReference>
<dbReference type="Gene3D" id="3.40.640.10">
    <property type="entry name" value="Type I PLP-dependent aspartate aminotransferase-like (Major domain)"/>
    <property type="match status" value="1"/>
</dbReference>
<keyword evidence="4" id="KW-0238">DNA-binding</keyword>
<dbReference type="InterPro" id="IPR036388">
    <property type="entry name" value="WH-like_DNA-bd_sf"/>
</dbReference>
<keyword evidence="8" id="KW-1185">Reference proteome</keyword>
<protein>
    <submittedName>
        <fullName evidence="7">Transcriptional regulator, GntR family with aminotransferase domain</fullName>
    </submittedName>
</protein>
<dbReference type="AlphaFoldDB" id="C5BUT6"/>
<evidence type="ECO:0000256" key="3">
    <source>
        <dbReference type="ARBA" id="ARBA00023015"/>
    </source>
</evidence>
<dbReference type="InterPro" id="IPR051446">
    <property type="entry name" value="HTH_trans_reg/aminotransferase"/>
</dbReference>
<keyword evidence="5" id="KW-0804">Transcription</keyword>
<proteinExistence type="inferred from homology"/>
<sequence length="478" mass="50313">MGASQTDLAWDTLVDLAPAGGDTGPLHVRLTSALRSLIASGVVPDGAALPPSRTLARDLGCSRWAVTEAYAQLAVEGYLTARSGSVTRVRSGVAPPASPPAAMLDDVARRAPYDLAPGVADLRAFPRHRWVEATRTVLSALPADDLARAVPGGHPRTRRLLAEYLRRSRAVDTGAAALVVTAGAGSAMGWLARRLVAAGHTRLAVEEPSWPVLPDLARRAGLETVPIAVDDDGLCVDDLRAHPDVRAVLLTPAHQFPTGAAMSPVRRAEVTAWARERDGVVIEDDYDAEFRYDRKPVAALQALDPQHVVLLGSLSKSLSSAVGLGWLVGPTALLADVAEPGGAPPTPGVLTEQIVAEMIERGWYERHLRSVRTGLRRRRDALVAALGRRLPDCPVSGLAAGMHLVLRLPADVRAADVVARAAELDVGVVPMSRYLGGGVAGHGGVARSDQLVLGYGNLADSRVEDAVARLAVAVRSRG</sequence>
<dbReference type="RefSeq" id="WP_012725090.1">
    <property type="nucleotide sequence ID" value="NC_012669.1"/>
</dbReference>